<comment type="caution">
    <text evidence="3">The sequence shown here is derived from an EMBL/GenBank/DDBJ whole genome shotgun (WGS) entry which is preliminary data.</text>
</comment>
<dbReference type="Pfam" id="PF14397">
    <property type="entry name" value="ATPgrasp_ST"/>
    <property type="match status" value="1"/>
</dbReference>
<keyword evidence="1" id="KW-0067">ATP-binding</keyword>
<keyword evidence="1" id="KW-0547">Nucleotide-binding</keyword>
<dbReference type="Proteomes" id="UP000664554">
    <property type="component" value="Unassembled WGS sequence"/>
</dbReference>
<organism evidence="3 4">
    <name type="scientific">Psychrobacter coccoides</name>
    <dbReference type="NCBI Taxonomy" id="2818440"/>
    <lineage>
        <taxon>Bacteria</taxon>
        <taxon>Pseudomonadati</taxon>
        <taxon>Pseudomonadota</taxon>
        <taxon>Gammaproteobacteria</taxon>
        <taxon>Moraxellales</taxon>
        <taxon>Moraxellaceae</taxon>
        <taxon>Psychrobacter</taxon>
    </lineage>
</organism>
<evidence type="ECO:0000256" key="1">
    <source>
        <dbReference type="PROSITE-ProRule" id="PRU00409"/>
    </source>
</evidence>
<evidence type="ECO:0000259" key="2">
    <source>
        <dbReference type="PROSITE" id="PS50975"/>
    </source>
</evidence>
<keyword evidence="4" id="KW-1185">Reference proteome</keyword>
<dbReference type="InterPro" id="IPR011761">
    <property type="entry name" value="ATP-grasp"/>
</dbReference>
<gene>
    <name evidence="3" type="ORF">J3492_07955</name>
</gene>
<evidence type="ECO:0000313" key="3">
    <source>
        <dbReference type="EMBL" id="MBO1531148.1"/>
    </source>
</evidence>
<dbReference type="EMBL" id="JAGBKM010000013">
    <property type="protein sequence ID" value="MBO1531148.1"/>
    <property type="molecule type" value="Genomic_DNA"/>
</dbReference>
<feature type="domain" description="ATP-grasp" evidence="2">
    <location>
        <begin position="120"/>
        <end position="350"/>
    </location>
</feature>
<accession>A0ABS3NQ02</accession>
<dbReference type="SUPFAM" id="SSF56059">
    <property type="entry name" value="Glutathione synthetase ATP-binding domain-like"/>
    <property type="match status" value="1"/>
</dbReference>
<reference evidence="3 4" key="1">
    <citation type="submission" date="2021-03" db="EMBL/GenBank/DDBJ databases">
        <authorList>
            <person name="Shang D.-D."/>
            <person name="Du Z.-J."/>
            <person name="Chen G.-J."/>
        </authorList>
    </citation>
    <scope>NUCLEOTIDE SEQUENCE [LARGE SCALE GENOMIC DNA]</scope>
    <source>
        <strain evidence="3 4">F1192</strain>
    </source>
</reference>
<dbReference type="InterPro" id="IPR039523">
    <property type="entry name" value="RimK-rel_E_lig_ATP-grasp"/>
</dbReference>
<dbReference type="PROSITE" id="PS50975">
    <property type="entry name" value="ATP_GRASP"/>
    <property type="match status" value="1"/>
</dbReference>
<proteinExistence type="predicted"/>
<dbReference type="RefSeq" id="WP_207991317.1">
    <property type="nucleotide sequence ID" value="NZ_JAGBKM010000013.1"/>
</dbReference>
<sequence>MKFRKVVKNNTVKAWNFLSVYSGFYKSHKSIYNSSKFEKKELTKEEKKLYWEYWKRVSPIISYKTVEISKSLSGEFDKRIVPEEFFPLYIEYSLNRDRNINFLANKSVYNKWFGQGVFPKDFFHKVDGDYYSHDLILINNIDGFIEEMIDDTDFPIVIKPNKESYGGKDVYFVNSINEIKEIISQHPNLVVQEKIKQSELINIFNKDSVNTVRVCLYKDDDGVMHMLNASLRMGKDGSLDNMTDGGIVCNIKSDGTLNGYANDILATKYLSHPNSGYVFKNKEFPLYDELVTVSKSIARAVINARLISLDMALDAKQNWRCIEVNLAGQTIEFPQNAGFPFFGQYTEEVINGLKLNK</sequence>
<name>A0ABS3NQ02_9GAMM</name>
<protein>
    <recommendedName>
        <fullName evidence="2">ATP-grasp domain-containing protein</fullName>
    </recommendedName>
</protein>
<evidence type="ECO:0000313" key="4">
    <source>
        <dbReference type="Proteomes" id="UP000664554"/>
    </source>
</evidence>